<dbReference type="InterPro" id="IPR051544">
    <property type="entry name" value="TPS_OM_transporter"/>
</dbReference>
<dbReference type="OrthoDB" id="572300at2"/>
<feature type="domain" description="Polypeptide-transport-associated ShlB-type" evidence="6">
    <location>
        <begin position="79"/>
        <end position="148"/>
    </location>
</feature>
<evidence type="ECO:0000256" key="3">
    <source>
        <dbReference type="ARBA" id="ARBA00023237"/>
    </source>
</evidence>
<comment type="caution">
    <text evidence="7">The sequence shown here is derived from an EMBL/GenBank/DDBJ whole genome shotgun (WGS) entry which is preliminary data.</text>
</comment>
<accession>A0A4R6G2Z6</accession>
<dbReference type="InterPro" id="IPR005565">
    <property type="entry name" value="Hemolysn_activator_HlyB_C"/>
</dbReference>
<protein>
    <submittedName>
        <fullName evidence="7">POTRA domain-containing ShlB-type protein</fullName>
    </submittedName>
</protein>
<dbReference type="PANTHER" id="PTHR34597:SF3">
    <property type="entry name" value="OUTER MEMBRANE TRANSPORTER CDIB"/>
    <property type="match status" value="1"/>
</dbReference>
<dbReference type="GO" id="GO:0098046">
    <property type="term" value="C:type V protein secretion system complex"/>
    <property type="evidence" value="ECO:0007669"/>
    <property type="project" value="TreeGrafter"/>
</dbReference>
<reference evidence="7 8" key="1">
    <citation type="submission" date="2019-03" db="EMBL/GenBank/DDBJ databases">
        <title>Genomic Encyclopedia of Type Strains, Phase IV (KMG-IV): sequencing the most valuable type-strain genomes for metagenomic binning, comparative biology and taxonomic classification.</title>
        <authorList>
            <person name="Goeker M."/>
        </authorList>
    </citation>
    <scope>NUCLEOTIDE SEQUENCE [LARGE SCALE GENOMIC DNA]</scope>
    <source>
        <strain evidence="7 8">DSM 18555</strain>
    </source>
</reference>
<keyword evidence="2" id="KW-0812">Transmembrane</keyword>
<dbReference type="GO" id="GO:0046819">
    <property type="term" value="P:protein secretion by the type V secretion system"/>
    <property type="evidence" value="ECO:0007669"/>
    <property type="project" value="TreeGrafter"/>
</dbReference>
<feature type="signal peptide" evidence="4">
    <location>
        <begin position="1"/>
        <end position="27"/>
    </location>
</feature>
<dbReference type="Proteomes" id="UP000294737">
    <property type="component" value="Unassembled WGS sequence"/>
</dbReference>
<evidence type="ECO:0000259" key="6">
    <source>
        <dbReference type="Pfam" id="PF08479"/>
    </source>
</evidence>
<gene>
    <name evidence="7" type="ORF">EV677_2677</name>
</gene>
<dbReference type="AlphaFoldDB" id="A0A4R6G2Z6"/>
<dbReference type="PANTHER" id="PTHR34597">
    <property type="entry name" value="SLR1661 PROTEIN"/>
    <property type="match status" value="1"/>
</dbReference>
<keyword evidence="1" id="KW-1134">Transmembrane beta strand</keyword>
<evidence type="ECO:0000259" key="5">
    <source>
        <dbReference type="Pfam" id="PF03865"/>
    </source>
</evidence>
<keyword evidence="1" id="KW-0472">Membrane</keyword>
<keyword evidence="3" id="KW-0998">Cell outer membrane</keyword>
<dbReference type="GO" id="GO:0008320">
    <property type="term" value="F:protein transmembrane transporter activity"/>
    <property type="evidence" value="ECO:0007669"/>
    <property type="project" value="TreeGrafter"/>
</dbReference>
<evidence type="ECO:0000256" key="4">
    <source>
        <dbReference type="SAM" id="SignalP"/>
    </source>
</evidence>
<dbReference type="Gene3D" id="3.10.20.310">
    <property type="entry name" value="membrane protein fhac"/>
    <property type="match status" value="1"/>
</dbReference>
<dbReference type="InterPro" id="IPR013686">
    <property type="entry name" value="Polypept-transport_assoc_ShlB"/>
</dbReference>
<evidence type="ECO:0000313" key="8">
    <source>
        <dbReference type="Proteomes" id="UP000294737"/>
    </source>
</evidence>
<keyword evidence="8" id="KW-1185">Reference proteome</keyword>
<organism evidence="7 8">
    <name type="scientific">Herminiimonas fonticola</name>
    <dbReference type="NCBI Taxonomy" id="303380"/>
    <lineage>
        <taxon>Bacteria</taxon>
        <taxon>Pseudomonadati</taxon>
        <taxon>Pseudomonadota</taxon>
        <taxon>Betaproteobacteria</taxon>
        <taxon>Burkholderiales</taxon>
        <taxon>Oxalobacteraceae</taxon>
        <taxon>Herminiimonas</taxon>
    </lineage>
</organism>
<dbReference type="Pfam" id="PF03865">
    <property type="entry name" value="ShlB"/>
    <property type="match status" value="1"/>
</dbReference>
<name>A0A4R6G2Z6_9BURK</name>
<evidence type="ECO:0000256" key="2">
    <source>
        <dbReference type="ARBA" id="ARBA00022692"/>
    </source>
</evidence>
<evidence type="ECO:0000256" key="1">
    <source>
        <dbReference type="ARBA" id="ARBA00022452"/>
    </source>
</evidence>
<evidence type="ECO:0000313" key="7">
    <source>
        <dbReference type="EMBL" id="TDN88190.1"/>
    </source>
</evidence>
<keyword evidence="4" id="KW-0732">Signal</keyword>
<feature type="chain" id="PRO_5020565285" evidence="4">
    <location>
        <begin position="28"/>
        <end position="309"/>
    </location>
</feature>
<dbReference type="Gene3D" id="2.40.160.50">
    <property type="entry name" value="membrane protein fhac: a member of the omp85/tpsb transporter family"/>
    <property type="match status" value="1"/>
</dbReference>
<dbReference type="Pfam" id="PF08479">
    <property type="entry name" value="POTRA_2"/>
    <property type="match status" value="1"/>
</dbReference>
<feature type="domain" description="Haemolysin activator HlyB C-terminal" evidence="5">
    <location>
        <begin position="216"/>
        <end position="291"/>
    </location>
</feature>
<dbReference type="EMBL" id="SNWF01000007">
    <property type="protein sequence ID" value="TDN88190.1"/>
    <property type="molecule type" value="Genomic_DNA"/>
</dbReference>
<proteinExistence type="predicted"/>
<sequence length="309" mass="32555">MRRTGLQIRLLACIFSAGAVTASVATAQVVRPNAGTLSAPQPLAPSVPLPSGPPLVLPDVTPSVPAGPSVSIKPAAFLFEGNTLFSSEELAALLADRVNRTTDLAGLTEAAHVIANYYRERDYLLTEVYLPEQSFQAAGGTVKIAIIEAHIGRVRVQIEDDKQGRISTSFAESGVLSNLKTGDPVTGYALDRTILLLRDLNGYDAEATVEPGRQTGEADITVAIRAKGPLVAYSVSLDNYGTRAAGQARATLNLNVNNLLGHGDVATLSGQQTDVSDSRLYGFSYTLPVGSAEGRPGFVQNSSKISLTY</sequence>